<accession>A0A0A9FJW0</accession>
<evidence type="ECO:0000313" key="1">
    <source>
        <dbReference type="EMBL" id="JAE10426.1"/>
    </source>
</evidence>
<reference evidence="1" key="2">
    <citation type="journal article" date="2015" name="Data Brief">
        <title>Shoot transcriptome of the giant reed, Arundo donax.</title>
        <authorList>
            <person name="Barrero R.A."/>
            <person name="Guerrero F.D."/>
            <person name="Moolhuijzen P."/>
            <person name="Goolsby J.A."/>
            <person name="Tidwell J."/>
            <person name="Bellgard S.E."/>
            <person name="Bellgard M.I."/>
        </authorList>
    </citation>
    <scope>NUCLEOTIDE SEQUENCE</scope>
    <source>
        <tissue evidence="1">Shoot tissue taken approximately 20 cm above the soil surface</tissue>
    </source>
</reference>
<proteinExistence type="predicted"/>
<sequence length="54" mass="5929">MARFQISSTELGICSLGACITTTTEPTMHDTQPRTPSFSNRSLSTKCANTHYYA</sequence>
<reference evidence="1" key="1">
    <citation type="submission" date="2014-09" db="EMBL/GenBank/DDBJ databases">
        <authorList>
            <person name="Magalhaes I.L.F."/>
            <person name="Oliveira U."/>
            <person name="Santos F.R."/>
            <person name="Vidigal T.H.D.A."/>
            <person name="Brescovit A.D."/>
            <person name="Santos A.J."/>
        </authorList>
    </citation>
    <scope>NUCLEOTIDE SEQUENCE</scope>
    <source>
        <tissue evidence="1">Shoot tissue taken approximately 20 cm above the soil surface</tissue>
    </source>
</reference>
<dbReference type="AlphaFoldDB" id="A0A0A9FJW0"/>
<dbReference type="EMBL" id="GBRH01187470">
    <property type="protein sequence ID" value="JAE10426.1"/>
    <property type="molecule type" value="Transcribed_RNA"/>
</dbReference>
<organism evidence="1">
    <name type="scientific">Arundo donax</name>
    <name type="common">Giant reed</name>
    <name type="synonym">Donax arundinaceus</name>
    <dbReference type="NCBI Taxonomy" id="35708"/>
    <lineage>
        <taxon>Eukaryota</taxon>
        <taxon>Viridiplantae</taxon>
        <taxon>Streptophyta</taxon>
        <taxon>Embryophyta</taxon>
        <taxon>Tracheophyta</taxon>
        <taxon>Spermatophyta</taxon>
        <taxon>Magnoliopsida</taxon>
        <taxon>Liliopsida</taxon>
        <taxon>Poales</taxon>
        <taxon>Poaceae</taxon>
        <taxon>PACMAD clade</taxon>
        <taxon>Arundinoideae</taxon>
        <taxon>Arundineae</taxon>
        <taxon>Arundo</taxon>
    </lineage>
</organism>
<protein>
    <submittedName>
        <fullName evidence="1">Uncharacterized protein</fullName>
    </submittedName>
</protein>
<name>A0A0A9FJW0_ARUDO</name>